<evidence type="ECO:0000259" key="1">
    <source>
        <dbReference type="PROSITE" id="PS51186"/>
    </source>
</evidence>
<evidence type="ECO:0000313" key="2">
    <source>
        <dbReference type="EMBL" id="MEE1974474.1"/>
    </source>
</evidence>
<accession>A0ABU7INL2</accession>
<dbReference type="PANTHER" id="PTHR43792">
    <property type="entry name" value="GNAT FAMILY, PUTATIVE (AFU_ORTHOLOGUE AFUA_3G00765)-RELATED-RELATED"/>
    <property type="match status" value="1"/>
</dbReference>
<organism evidence="2 3">
    <name type="scientific">Maribacter cobaltidurans</name>
    <dbReference type="NCBI Taxonomy" id="1178778"/>
    <lineage>
        <taxon>Bacteria</taxon>
        <taxon>Pseudomonadati</taxon>
        <taxon>Bacteroidota</taxon>
        <taxon>Flavobacteriia</taxon>
        <taxon>Flavobacteriales</taxon>
        <taxon>Flavobacteriaceae</taxon>
        <taxon>Maribacter</taxon>
    </lineage>
</organism>
<protein>
    <submittedName>
        <fullName evidence="2">GNAT family N-acetyltransferase</fullName>
    </submittedName>
</protein>
<dbReference type="EMBL" id="JAZDDG010000001">
    <property type="protein sequence ID" value="MEE1974474.1"/>
    <property type="molecule type" value="Genomic_DNA"/>
</dbReference>
<dbReference type="PROSITE" id="PS51186">
    <property type="entry name" value="GNAT"/>
    <property type="match status" value="1"/>
</dbReference>
<dbReference type="Gene3D" id="3.40.630.30">
    <property type="match status" value="1"/>
</dbReference>
<dbReference type="SUPFAM" id="SSF55729">
    <property type="entry name" value="Acyl-CoA N-acyltransferases (Nat)"/>
    <property type="match status" value="1"/>
</dbReference>
<name>A0ABU7INL2_9FLAO</name>
<dbReference type="Proteomes" id="UP001356308">
    <property type="component" value="Unassembled WGS sequence"/>
</dbReference>
<dbReference type="Pfam" id="PF13302">
    <property type="entry name" value="Acetyltransf_3"/>
    <property type="match status" value="1"/>
</dbReference>
<dbReference type="PANTHER" id="PTHR43792:SF1">
    <property type="entry name" value="N-ACETYLTRANSFERASE DOMAIN-CONTAINING PROTEIN"/>
    <property type="match status" value="1"/>
</dbReference>
<dbReference type="InterPro" id="IPR016181">
    <property type="entry name" value="Acyl_CoA_acyltransferase"/>
</dbReference>
<dbReference type="InterPro" id="IPR000182">
    <property type="entry name" value="GNAT_dom"/>
</dbReference>
<keyword evidence="3" id="KW-1185">Reference proteome</keyword>
<dbReference type="InterPro" id="IPR051531">
    <property type="entry name" value="N-acetyltransferase"/>
</dbReference>
<feature type="domain" description="N-acetyltransferase" evidence="1">
    <location>
        <begin position="19"/>
        <end position="177"/>
    </location>
</feature>
<reference evidence="2 3" key="1">
    <citation type="submission" date="2024-01" db="EMBL/GenBank/DDBJ databases">
        <title>Maribacter spp. originated from different algae showed divergent polysaccharides utilization ability.</title>
        <authorList>
            <person name="Wang H."/>
            <person name="Wu Y."/>
        </authorList>
    </citation>
    <scope>NUCLEOTIDE SEQUENCE [LARGE SCALE GENOMIC DNA]</scope>
    <source>
        <strain evidence="2 3">PR1</strain>
    </source>
</reference>
<comment type="caution">
    <text evidence="2">The sequence shown here is derived from an EMBL/GenBank/DDBJ whole genome shotgun (WGS) entry which is preliminary data.</text>
</comment>
<gene>
    <name evidence="2" type="ORF">V1I91_00225</name>
</gene>
<dbReference type="RefSeq" id="WP_330097969.1">
    <property type="nucleotide sequence ID" value="NZ_JAZDDG010000001.1"/>
</dbReference>
<evidence type="ECO:0000313" key="3">
    <source>
        <dbReference type="Proteomes" id="UP001356308"/>
    </source>
</evidence>
<sequence length="178" mass="20672">MTETEIMDYLMEGEETERLLFRRLTPMDFNAWLPFHQDPRSSQYWSGIPKDPIIACTEQFKRVFERYEKGLGGMNALIHKTTKKLIGICGLLLQHVDSEEVWEIGYSILPEFWGEGYASEAAIKCKNTAFKNNWASFLISIIHVDNEPSKKVALKNGMRLEKTTIYKENSVDIFRIDQ</sequence>
<proteinExistence type="predicted"/>